<protein>
    <recommendedName>
        <fullName evidence="3">Ricin B lectin domain-containing protein</fullName>
    </recommendedName>
</protein>
<feature type="domain" description="Ricin B lectin" evidence="3">
    <location>
        <begin position="186"/>
        <end position="341"/>
    </location>
</feature>
<organism evidence="4 5">
    <name type="scientific">Planomonospora parontospora</name>
    <dbReference type="NCBI Taxonomy" id="58119"/>
    <lineage>
        <taxon>Bacteria</taxon>
        <taxon>Bacillati</taxon>
        <taxon>Actinomycetota</taxon>
        <taxon>Actinomycetes</taxon>
        <taxon>Streptosporangiales</taxon>
        <taxon>Streptosporangiaceae</taxon>
        <taxon>Planomonospora</taxon>
    </lineage>
</organism>
<sequence length="528" mass="55673">MTRTLRRRETAVTRTPRGGRPRRGLPRTASDRGSMPLALLLTLVGISLSALLVPVVVNQMTATRTVSERVRALHAAQAGIDVAVGQIRAAADAAGNGLVERLPSCDLTGGLFSEDGTDSPRYRVEITYRDAAGEKLDCAPTDVPATALIESTGTEAPDAAFAAGTAGTRTIKATYAFQTTNANIAGGAIPVAQPASPQLCMDAGPDASPTAGTLLQMQRCQPGASRQRFVYTEDLSLKLVGSEIGEISETGEPEKPGEAPLGMCLDAGSPQKTGANVVFQPCKGRTPQQQWSLNDNSNFQGTGNGVTMNSFCFNLKNPGAPGGVILGSCGTTLNKQVFRAQTGVGTGMAGVPTGQLVNFRQFSRCLDVTDFTVTRPYMIVWFCKQAPDGNVRWNQKWSFPKVTTPGIPATGRIRTVNDAGAGYCLRSPASTAANQYVTLAACTATGTLAANLAWKVYGDTGDYTTSYRIVDGYGNCLTPTDLDTLQPDTHSDGTSKAKVAVCDSSELQKWNAPANLNRPLPLTDIAEK</sequence>
<dbReference type="SUPFAM" id="SSF50370">
    <property type="entry name" value="Ricin B-like lectins"/>
    <property type="match status" value="2"/>
</dbReference>
<feature type="transmembrane region" description="Helical" evidence="2">
    <location>
        <begin position="37"/>
        <end position="57"/>
    </location>
</feature>
<evidence type="ECO:0000256" key="1">
    <source>
        <dbReference type="SAM" id="MobiDB-lite"/>
    </source>
</evidence>
<dbReference type="InterPro" id="IPR000772">
    <property type="entry name" value="Ricin_B_lectin"/>
</dbReference>
<name>A0AA37F3E0_9ACTN</name>
<gene>
    <name evidence="4" type="ORF">GCM10010126_15960</name>
</gene>
<keyword evidence="2" id="KW-0812">Transmembrane</keyword>
<accession>A0AA37F3E0</accession>
<feature type="domain" description="Ricin B lectin" evidence="3">
    <location>
        <begin position="353"/>
        <end position="513"/>
    </location>
</feature>
<reference evidence="4" key="2">
    <citation type="submission" date="2022-09" db="EMBL/GenBank/DDBJ databases">
        <authorList>
            <person name="Sun Q."/>
            <person name="Ohkuma M."/>
        </authorList>
    </citation>
    <scope>NUCLEOTIDE SEQUENCE</scope>
    <source>
        <strain evidence="4">JCM 3093</strain>
    </source>
</reference>
<evidence type="ECO:0000313" key="5">
    <source>
        <dbReference type="Proteomes" id="UP000627984"/>
    </source>
</evidence>
<evidence type="ECO:0000313" key="4">
    <source>
        <dbReference type="EMBL" id="GGK57210.1"/>
    </source>
</evidence>
<comment type="caution">
    <text evidence="4">The sequence shown here is derived from an EMBL/GenBank/DDBJ whole genome shotgun (WGS) entry which is preliminary data.</text>
</comment>
<dbReference type="PROSITE" id="PS50231">
    <property type="entry name" value="RICIN_B_LECTIN"/>
    <property type="match status" value="2"/>
</dbReference>
<keyword evidence="2" id="KW-0472">Membrane</keyword>
<dbReference type="Gene3D" id="2.80.10.50">
    <property type="match status" value="2"/>
</dbReference>
<evidence type="ECO:0000256" key="2">
    <source>
        <dbReference type="SAM" id="Phobius"/>
    </source>
</evidence>
<proteinExistence type="predicted"/>
<keyword evidence="2" id="KW-1133">Transmembrane helix</keyword>
<dbReference type="EMBL" id="BMQD01000004">
    <property type="protein sequence ID" value="GGK57210.1"/>
    <property type="molecule type" value="Genomic_DNA"/>
</dbReference>
<evidence type="ECO:0000259" key="3">
    <source>
        <dbReference type="SMART" id="SM00458"/>
    </source>
</evidence>
<dbReference type="Proteomes" id="UP000627984">
    <property type="component" value="Unassembled WGS sequence"/>
</dbReference>
<dbReference type="InterPro" id="IPR035992">
    <property type="entry name" value="Ricin_B-like_lectins"/>
</dbReference>
<dbReference type="AlphaFoldDB" id="A0AA37F3E0"/>
<reference evidence="4" key="1">
    <citation type="journal article" date="2014" name="Int. J. Syst. Evol. Microbiol.">
        <title>Complete genome sequence of Corynebacterium casei LMG S-19264T (=DSM 44701T), isolated from a smear-ripened cheese.</title>
        <authorList>
            <consortium name="US DOE Joint Genome Institute (JGI-PGF)"/>
            <person name="Walter F."/>
            <person name="Albersmeier A."/>
            <person name="Kalinowski J."/>
            <person name="Ruckert C."/>
        </authorList>
    </citation>
    <scope>NUCLEOTIDE SEQUENCE</scope>
    <source>
        <strain evidence="4">JCM 3093</strain>
    </source>
</reference>
<dbReference type="SMART" id="SM00458">
    <property type="entry name" value="RICIN"/>
    <property type="match status" value="2"/>
</dbReference>
<feature type="region of interest" description="Disordered" evidence="1">
    <location>
        <begin position="1"/>
        <end position="31"/>
    </location>
</feature>